<accession>A0A7S3J0A2</accession>
<gene>
    <name evidence="2" type="ORF">EHAR0213_LOCUS1142</name>
    <name evidence="3" type="ORF">EHAR0213_LOCUS1143</name>
</gene>
<feature type="compositionally biased region" description="Acidic residues" evidence="1">
    <location>
        <begin position="133"/>
        <end position="146"/>
    </location>
</feature>
<dbReference type="AlphaFoldDB" id="A0A7S3J0A2"/>
<evidence type="ECO:0000313" key="2">
    <source>
        <dbReference type="EMBL" id="CAE0342235.1"/>
    </source>
</evidence>
<protein>
    <submittedName>
        <fullName evidence="2">Uncharacterized protein</fullName>
    </submittedName>
</protein>
<feature type="region of interest" description="Disordered" evidence="1">
    <location>
        <begin position="112"/>
        <end position="146"/>
    </location>
</feature>
<organism evidence="2">
    <name type="scientific">Euplotes harpa</name>
    <dbReference type="NCBI Taxonomy" id="151035"/>
    <lineage>
        <taxon>Eukaryota</taxon>
        <taxon>Sar</taxon>
        <taxon>Alveolata</taxon>
        <taxon>Ciliophora</taxon>
        <taxon>Intramacronucleata</taxon>
        <taxon>Spirotrichea</taxon>
        <taxon>Hypotrichia</taxon>
        <taxon>Euplotida</taxon>
        <taxon>Euplotidae</taxon>
        <taxon>Euplotes</taxon>
    </lineage>
</organism>
<evidence type="ECO:0000256" key="1">
    <source>
        <dbReference type="SAM" id="MobiDB-lite"/>
    </source>
</evidence>
<dbReference type="EMBL" id="HBII01002529">
    <property type="protein sequence ID" value="CAE0342235.1"/>
    <property type="molecule type" value="Transcribed_RNA"/>
</dbReference>
<name>A0A7S3J0A2_9SPIT</name>
<sequence length="146" mass="16921">MFIDNCIKNDRKNIQSLTRCDEYELHRVRHDSIYGVSYFFINKMEEDLSVKLDVTKSENCYFSPTGGVFECPIGPGVMRYLCSAIADPEEKQLVFKYKLEVRNPNGKIVKPHYSYKYEDSSQEAENDERSDSDGPQDESYDEDVSS</sequence>
<proteinExistence type="predicted"/>
<reference evidence="2" key="1">
    <citation type="submission" date="2021-01" db="EMBL/GenBank/DDBJ databases">
        <authorList>
            <person name="Corre E."/>
            <person name="Pelletier E."/>
            <person name="Niang G."/>
            <person name="Scheremetjew M."/>
            <person name="Finn R."/>
            <person name="Kale V."/>
            <person name="Holt S."/>
            <person name="Cochrane G."/>
            <person name="Meng A."/>
            <person name="Brown T."/>
            <person name="Cohen L."/>
        </authorList>
    </citation>
    <scope>NUCLEOTIDE SEQUENCE</scope>
    <source>
        <strain evidence="2">FSP1.4</strain>
    </source>
</reference>
<dbReference type="EMBL" id="HBII01002530">
    <property type="protein sequence ID" value="CAE0342236.1"/>
    <property type="molecule type" value="Transcribed_RNA"/>
</dbReference>
<evidence type="ECO:0000313" key="3">
    <source>
        <dbReference type="EMBL" id="CAE0342236.1"/>
    </source>
</evidence>